<feature type="domain" description="Integrase catalytic" evidence="1">
    <location>
        <begin position="128"/>
        <end position="233"/>
    </location>
</feature>
<dbReference type="SUPFAM" id="SSF53098">
    <property type="entry name" value="Ribonuclease H-like"/>
    <property type="match status" value="1"/>
</dbReference>
<dbReference type="InterPro" id="IPR001584">
    <property type="entry name" value="Integrase_cat-core"/>
</dbReference>
<gene>
    <name evidence="2" type="ORF">M9Y10_013799</name>
</gene>
<organism evidence="2 3">
    <name type="scientific">Tritrichomonas musculus</name>
    <dbReference type="NCBI Taxonomy" id="1915356"/>
    <lineage>
        <taxon>Eukaryota</taxon>
        <taxon>Metamonada</taxon>
        <taxon>Parabasalia</taxon>
        <taxon>Tritrichomonadida</taxon>
        <taxon>Tritrichomonadidae</taxon>
        <taxon>Tritrichomonas</taxon>
    </lineage>
</organism>
<evidence type="ECO:0000313" key="2">
    <source>
        <dbReference type="EMBL" id="KAK8895913.1"/>
    </source>
</evidence>
<protein>
    <recommendedName>
        <fullName evidence="1">Integrase catalytic domain-containing protein</fullName>
    </recommendedName>
</protein>
<comment type="caution">
    <text evidence="2">The sequence shown here is derived from an EMBL/GenBank/DDBJ whole genome shotgun (WGS) entry which is preliminary data.</text>
</comment>
<dbReference type="Gene3D" id="3.30.420.10">
    <property type="entry name" value="Ribonuclease H-like superfamily/Ribonuclease H"/>
    <property type="match status" value="1"/>
</dbReference>
<name>A0ABR2KXT1_9EUKA</name>
<dbReference type="PROSITE" id="PS50994">
    <property type="entry name" value="INTEGRASE"/>
    <property type="match status" value="1"/>
</dbReference>
<proteinExistence type="predicted"/>
<keyword evidence="3" id="KW-1185">Reference proteome</keyword>
<dbReference type="InterPro" id="IPR036397">
    <property type="entry name" value="RNaseH_sf"/>
</dbReference>
<dbReference type="InterPro" id="IPR012337">
    <property type="entry name" value="RNaseH-like_sf"/>
</dbReference>
<evidence type="ECO:0000259" key="1">
    <source>
        <dbReference type="PROSITE" id="PS50994"/>
    </source>
</evidence>
<sequence length="233" mass="27770">MNIKPNIIKDIDMEWLKRTAEEITKGKTTLQKKCHEAKFYINQKIPITYSISENSLRRLFRHYNISYTAKKGPNEKEIPELVELKIINYHLMLRCGETVTYHSMRANKEEVTLYQVQKVFKKNRFYKYEKPPNEAKDRCTYLAKYTNQIWHADVHYLEKNKLYLFAIIDDRSRYIVGHGVIIEKSVEECLKIFKQAVENYGPPCIYWTDNGGENIADKIRRYLKKKNVFILST</sequence>
<dbReference type="Pfam" id="PF00665">
    <property type="entry name" value="rve"/>
    <property type="match status" value="1"/>
</dbReference>
<reference evidence="2 3" key="1">
    <citation type="submission" date="2024-04" db="EMBL/GenBank/DDBJ databases">
        <title>Tritrichomonas musculus Genome.</title>
        <authorList>
            <person name="Alves-Ferreira E."/>
            <person name="Grigg M."/>
            <person name="Lorenzi H."/>
            <person name="Galac M."/>
        </authorList>
    </citation>
    <scope>NUCLEOTIDE SEQUENCE [LARGE SCALE GENOMIC DNA]</scope>
    <source>
        <strain evidence="2 3">EAF2021</strain>
    </source>
</reference>
<evidence type="ECO:0000313" key="3">
    <source>
        <dbReference type="Proteomes" id="UP001470230"/>
    </source>
</evidence>
<dbReference type="EMBL" id="JAPFFF010000002">
    <property type="protein sequence ID" value="KAK8895913.1"/>
    <property type="molecule type" value="Genomic_DNA"/>
</dbReference>
<dbReference type="Proteomes" id="UP001470230">
    <property type="component" value="Unassembled WGS sequence"/>
</dbReference>
<accession>A0ABR2KXT1</accession>